<feature type="region of interest" description="Disordered" evidence="1">
    <location>
        <begin position="1"/>
        <end position="28"/>
    </location>
</feature>
<name>A0A7D5T5A0_9EURY</name>
<dbReference type="Proteomes" id="UP000509346">
    <property type="component" value="Chromosome"/>
</dbReference>
<reference evidence="2 3" key="1">
    <citation type="submission" date="2020-07" db="EMBL/GenBank/DDBJ databases">
        <title>Halosimplex litoreum sp. nov. and Halosimplex rubrum sp. nov., isolated from different salt environments.</title>
        <authorList>
            <person name="Cui H."/>
        </authorList>
    </citation>
    <scope>NUCLEOTIDE SEQUENCE [LARGE SCALE GENOMIC DNA]</scope>
    <source>
        <strain evidence="2 3">R2</strain>
    </source>
</reference>
<dbReference type="KEGG" id="hpel:HZS54_11480"/>
<evidence type="ECO:0000313" key="2">
    <source>
        <dbReference type="EMBL" id="QLH82188.1"/>
    </source>
</evidence>
<protein>
    <submittedName>
        <fullName evidence="2">Uncharacterized protein</fullName>
    </submittedName>
</protein>
<evidence type="ECO:0000313" key="3">
    <source>
        <dbReference type="Proteomes" id="UP000509346"/>
    </source>
</evidence>
<dbReference type="AlphaFoldDB" id="A0A7D5T5A0"/>
<proteinExistence type="predicted"/>
<dbReference type="OrthoDB" id="382945at2157"/>
<dbReference type="RefSeq" id="WP_179922656.1">
    <property type="nucleotide sequence ID" value="NZ_CP058909.1"/>
</dbReference>
<gene>
    <name evidence="2" type="ORF">HZS54_11480</name>
</gene>
<dbReference type="EMBL" id="CP058909">
    <property type="protein sequence ID" value="QLH82188.1"/>
    <property type="molecule type" value="Genomic_DNA"/>
</dbReference>
<accession>A0A7D5T5A0</accession>
<dbReference type="GeneID" id="56083219"/>
<organism evidence="2 3">
    <name type="scientific">Halosimplex pelagicum</name>
    <dbReference type="NCBI Taxonomy" id="869886"/>
    <lineage>
        <taxon>Archaea</taxon>
        <taxon>Methanobacteriati</taxon>
        <taxon>Methanobacteriota</taxon>
        <taxon>Stenosarchaea group</taxon>
        <taxon>Halobacteria</taxon>
        <taxon>Halobacteriales</taxon>
        <taxon>Haloarculaceae</taxon>
        <taxon>Halosimplex</taxon>
    </lineage>
</organism>
<evidence type="ECO:0000256" key="1">
    <source>
        <dbReference type="SAM" id="MobiDB-lite"/>
    </source>
</evidence>
<sequence>MTLATGGTDWEHERRGVPASEVDDVPDDATTWTCLERTDDDDTPTTITVYRASDDAGYVTVAVDDVLEAVKEFDDIDAAAAEAEDLMDKFGVSG</sequence>
<keyword evidence="3" id="KW-1185">Reference proteome</keyword>